<sequence length="145" mass="16623">MKKKIVDTKNARKGEYRHIIKTIAAIGECPFCPHNFKYHKNPILKTSGEWFITRNSWPYKNAGHHFVIIDRIHKEELHEITSEDLMHIYILGTWAVQEFELKGGALAMRFGETTYTGASVCHIHAHLIVPKTEKGKALTVEFPIG</sequence>
<dbReference type="GO" id="GO:0003824">
    <property type="term" value="F:catalytic activity"/>
    <property type="evidence" value="ECO:0007669"/>
    <property type="project" value="InterPro"/>
</dbReference>
<name>A0A1G1ZW54_9BACT</name>
<evidence type="ECO:0000313" key="3">
    <source>
        <dbReference type="Proteomes" id="UP000176611"/>
    </source>
</evidence>
<dbReference type="Pfam" id="PF01230">
    <property type="entry name" value="HIT"/>
    <property type="match status" value="1"/>
</dbReference>
<organism evidence="2 3">
    <name type="scientific">Candidatus Harrisonbacteria bacterium RIFOXYD1_FULL_40_9</name>
    <dbReference type="NCBI Taxonomy" id="1798412"/>
    <lineage>
        <taxon>Bacteria</taxon>
        <taxon>Candidatus Harrisoniibacteriota</taxon>
    </lineage>
</organism>
<protein>
    <recommendedName>
        <fullName evidence="1">HIT domain-containing protein</fullName>
    </recommendedName>
</protein>
<reference evidence="2 3" key="1">
    <citation type="journal article" date="2016" name="Nat. Commun.">
        <title>Thousands of microbial genomes shed light on interconnected biogeochemical processes in an aquifer system.</title>
        <authorList>
            <person name="Anantharaman K."/>
            <person name="Brown C.T."/>
            <person name="Hug L.A."/>
            <person name="Sharon I."/>
            <person name="Castelle C.J."/>
            <person name="Probst A.J."/>
            <person name="Thomas B.C."/>
            <person name="Singh A."/>
            <person name="Wilkins M.J."/>
            <person name="Karaoz U."/>
            <person name="Brodie E.L."/>
            <person name="Williams K.H."/>
            <person name="Hubbard S.S."/>
            <person name="Banfield J.F."/>
        </authorList>
    </citation>
    <scope>NUCLEOTIDE SEQUENCE [LARGE SCALE GENOMIC DNA]</scope>
</reference>
<dbReference type="AlphaFoldDB" id="A0A1G1ZW54"/>
<comment type="caution">
    <text evidence="2">The sequence shown here is derived from an EMBL/GenBank/DDBJ whole genome shotgun (WGS) entry which is preliminary data.</text>
</comment>
<dbReference type="Gene3D" id="3.30.428.10">
    <property type="entry name" value="HIT-like"/>
    <property type="match status" value="1"/>
</dbReference>
<accession>A0A1G1ZW54</accession>
<proteinExistence type="predicted"/>
<dbReference type="EMBL" id="MHJO01000030">
    <property type="protein sequence ID" value="OGY68709.1"/>
    <property type="molecule type" value="Genomic_DNA"/>
</dbReference>
<evidence type="ECO:0000259" key="1">
    <source>
        <dbReference type="Pfam" id="PF01230"/>
    </source>
</evidence>
<dbReference type="Proteomes" id="UP000176611">
    <property type="component" value="Unassembled WGS sequence"/>
</dbReference>
<dbReference type="InterPro" id="IPR011146">
    <property type="entry name" value="HIT-like"/>
</dbReference>
<dbReference type="InterPro" id="IPR036265">
    <property type="entry name" value="HIT-like_sf"/>
</dbReference>
<feature type="domain" description="HIT" evidence="1">
    <location>
        <begin position="64"/>
        <end position="131"/>
    </location>
</feature>
<gene>
    <name evidence="2" type="ORF">A2586_00765</name>
</gene>
<dbReference type="SUPFAM" id="SSF54197">
    <property type="entry name" value="HIT-like"/>
    <property type="match status" value="1"/>
</dbReference>
<evidence type="ECO:0000313" key="2">
    <source>
        <dbReference type="EMBL" id="OGY68709.1"/>
    </source>
</evidence>